<dbReference type="PROSITE" id="PS50198">
    <property type="entry name" value="PPIC_PPIASE_2"/>
    <property type="match status" value="2"/>
</dbReference>
<evidence type="ECO:0000313" key="6">
    <source>
        <dbReference type="Proteomes" id="UP000251889"/>
    </source>
</evidence>
<dbReference type="Pfam" id="PF00639">
    <property type="entry name" value="Rotamase"/>
    <property type="match status" value="2"/>
</dbReference>
<feature type="domain" description="PpiC" evidence="4">
    <location>
        <begin position="279"/>
        <end position="373"/>
    </location>
</feature>
<dbReference type="Gene3D" id="1.10.4030.10">
    <property type="entry name" value="Porin chaperone SurA, peptide-binding domain"/>
    <property type="match status" value="1"/>
</dbReference>
<feature type="signal peptide" evidence="3">
    <location>
        <begin position="1"/>
        <end position="24"/>
    </location>
</feature>
<dbReference type="InterPro" id="IPR000297">
    <property type="entry name" value="PPIase_PpiC"/>
</dbReference>
<dbReference type="InterPro" id="IPR023058">
    <property type="entry name" value="PPIase_PpiC_CS"/>
</dbReference>
<dbReference type="PROSITE" id="PS01096">
    <property type="entry name" value="PPIC_PPIASE_1"/>
    <property type="match status" value="1"/>
</dbReference>
<dbReference type="AlphaFoldDB" id="A0A364Y8Y2"/>
<feature type="domain" description="PpiC" evidence="4">
    <location>
        <begin position="176"/>
        <end position="276"/>
    </location>
</feature>
<feature type="chain" id="PRO_5016677728" evidence="3">
    <location>
        <begin position="25"/>
        <end position="447"/>
    </location>
</feature>
<dbReference type="RefSeq" id="WP_112745782.1">
    <property type="nucleotide sequence ID" value="NZ_QMFY01000001.1"/>
</dbReference>
<evidence type="ECO:0000256" key="3">
    <source>
        <dbReference type="SAM" id="SignalP"/>
    </source>
</evidence>
<evidence type="ECO:0000256" key="1">
    <source>
        <dbReference type="ARBA" id="ARBA00022729"/>
    </source>
</evidence>
<name>A0A364Y8Y2_9BACT</name>
<dbReference type="SUPFAM" id="SSF54534">
    <property type="entry name" value="FKBP-like"/>
    <property type="match status" value="2"/>
</dbReference>
<gene>
    <name evidence="5" type="ORF">DQQ10_05065</name>
</gene>
<evidence type="ECO:0000259" key="4">
    <source>
        <dbReference type="PROSITE" id="PS50198"/>
    </source>
</evidence>
<dbReference type="Gene3D" id="3.10.50.40">
    <property type="match status" value="2"/>
</dbReference>
<dbReference type="InterPro" id="IPR050280">
    <property type="entry name" value="OMP_Chaperone_SurA"/>
</dbReference>
<accession>A0A364Y8Y2</accession>
<organism evidence="5 6">
    <name type="scientific">Pseudochryseolinea flava</name>
    <dbReference type="NCBI Taxonomy" id="2059302"/>
    <lineage>
        <taxon>Bacteria</taxon>
        <taxon>Pseudomonadati</taxon>
        <taxon>Bacteroidota</taxon>
        <taxon>Cytophagia</taxon>
        <taxon>Cytophagales</taxon>
        <taxon>Fulvivirgaceae</taxon>
        <taxon>Pseudochryseolinea</taxon>
    </lineage>
</organism>
<keyword evidence="1 3" id="KW-0732">Signal</keyword>
<keyword evidence="6" id="KW-1185">Reference proteome</keyword>
<comment type="caution">
    <text evidence="5">The sequence shown here is derived from an EMBL/GenBank/DDBJ whole genome shotgun (WGS) entry which is preliminary data.</text>
</comment>
<dbReference type="SUPFAM" id="SSF109998">
    <property type="entry name" value="Triger factor/SurA peptide-binding domain-like"/>
    <property type="match status" value="1"/>
</dbReference>
<dbReference type="PANTHER" id="PTHR47637">
    <property type="entry name" value="CHAPERONE SURA"/>
    <property type="match status" value="1"/>
</dbReference>
<dbReference type="EMBL" id="QMFY01000001">
    <property type="protein sequence ID" value="RAW03566.1"/>
    <property type="molecule type" value="Genomic_DNA"/>
</dbReference>
<evidence type="ECO:0000313" key="5">
    <source>
        <dbReference type="EMBL" id="RAW03566.1"/>
    </source>
</evidence>
<keyword evidence="2" id="KW-0697">Rotamase</keyword>
<keyword evidence="2 5" id="KW-0413">Isomerase</keyword>
<evidence type="ECO:0000256" key="2">
    <source>
        <dbReference type="PROSITE-ProRule" id="PRU00278"/>
    </source>
</evidence>
<dbReference type="InterPro" id="IPR046357">
    <property type="entry name" value="PPIase_dom_sf"/>
</dbReference>
<dbReference type="OrthoDB" id="14196at2"/>
<dbReference type="InterPro" id="IPR027304">
    <property type="entry name" value="Trigger_fact/SurA_dom_sf"/>
</dbReference>
<reference evidence="5 6" key="1">
    <citation type="submission" date="2018-06" db="EMBL/GenBank/DDBJ databases">
        <title>Chryseolinea flavus sp. nov., a member of the phylum Bacteroidetes isolated from soil.</title>
        <authorList>
            <person name="Li Y."/>
            <person name="Wang J."/>
        </authorList>
    </citation>
    <scope>NUCLEOTIDE SEQUENCE [LARGE SCALE GENOMIC DNA]</scope>
    <source>
        <strain evidence="5 6">SDU1-6</strain>
    </source>
</reference>
<dbReference type="GO" id="GO:0003755">
    <property type="term" value="F:peptidyl-prolyl cis-trans isomerase activity"/>
    <property type="evidence" value="ECO:0007669"/>
    <property type="project" value="UniProtKB-KW"/>
</dbReference>
<protein>
    <submittedName>
        <fullName evidence="5">Peptidylprolyl isomerase</fullName>
    </submittedName>
</protein>
<dbReference type="PANTHER" id="PTHR47637:SF1">
    <property type="entry name" value="CHAPERONE SURA"/>
    <property type="match status" value="1"/>
</dbReference>
<sequence>MKYIKAIRLAALITLVTVFKNVSAQENQGFVVDEIIAKVDNYIVLKSDQERAYQDYLTNGGTASQNAKCQYLVMLIRNKLMLAKAEIDSVVVADAEVDDDAANRMNMIISQSGRSVDELEQLYGKTMEQIRMEIREQVREQMIVRKMEGEITKDVKVTPAEVKRFFSKIDSLPYFSAAVEVAQIVKVASVSPQQENATKAELIDIRNKILAGEDFATLARKYSDDPSVVQNGGNMGWAGRGRMVPEYEAMAFKMKPNEISMPFKTSFGIHIMQLIERRGNEYNSRHILISPTPSEDDLNKATRYLDSLRNLIVLDSIKFQNAAKEYSDDVPTKGNGGFFTDGNGGTKLMVDELDPVVFFRIDSMKIGNISEPVVYRTEDGKDAVRILYYKSRTAPHEASLKDDWSRIQDAALRQKKDAIIQRWFQNARKDVFISIDPSFNYCGILDE</sequence>
<dbReference type="Proteomes" id="UP000251889">
    <property type="component" value="Unassembled WGS sequence"/>
</dbReference>
<proteinExistence type="predicted"/>